<sequence>MEINGSSRRNRDQLVYLIRALSLREIQSNEGVEHPNNHRHHGTTSGSSSSHKVLIIIIISIIPGDNCIFIFLYTSSSFPLQPLRHRHHHLPTEY</sequence>
<keyword evidence="2" id="KW-0812">Transmembrane</keyword>
<dbReference type="Proteomes" id="UP001283361">
    <property type="component" value="Unassembled WGS sequence"/>
</dbReference>
<protein>
    <submittedName>
        <fullName evidence="3">Uncharacterized protein</fullName>
    </submittedName>
</protein>
<proteinExistence type="predicted"/>
<evidence type="ECO:0000256" key="1">
    <source>
        <dbReference type="SAM" id="MobiDB-lite"/>
    </source>
</evidence>
<reference evidence="3" key="1">
    <citation type="journal article" date="2023" name="G3 (Bethesda)">
        <title>A reference genome for the long-term kleptoplast-retaining sea slug Elysia crispata morphotype clarki.</title>
        <authorList>
            <person name="Eastman K.E."/>
            <person name="Pendleton A.L."/>
            <person name="Shaikh M.A."/>
            <person name="Suttiyut T."/>
            <person name="Ogas R."/>
            <person name="Tomko P."/>
            <person name="Gavelis G."/>
            <person name="Widhalm J.R."/>
            <person name="Wisecaver J.H."/>
        </authorList>
    </citation>
    <scope>NUCLEOTIDE SEQUENCE</scope>
    <source>
        <strain evidence="3">ECLA1</strain>
    </source>
</reference>
<evidence type="ECO:0000313" key="4">
    <source>
        <dbReference type="Proteomes" id="UP001283361"/>
    </source>
</evidence>
<feature type="region of interest" description="Disordered" evidence="1">
    <location>
        <begin position="29"/>
        <end position="48"/>
    </location>
</feature>
<accession>A0AAE0XPW6</accession>
<evidence type="ECO:0000256" key="2">
    <source>
        <dbReference type="SAM" id="Phobius"/>
    </source>
</evidence>
<organism evidence="3 4">
    <name type="scientific">Elysia crispata</name>
    <name type="common">lettuce slug</name>
    <dbReference type="NCBI Taxonomy" id="231223"/>
    <lineage>
        <taxon>Eukaryota</taxon>
        <taxon>Metazoa</taxon>
        <taxon>Spiralia</taxon>
        <taxon>Lophotrochozoa</taxon>
        <taxon>Mollusca</taxon>
        <taxon>Gastropoda</taxon>
        <taxon>Heterobranchia</taxon>
        <taxon>Euthyneura</taxon>
        <taxon>Panpulmonata</taxon>
        <taxon>Sacoglossa</taxon>
        <taxon>Placobranchoidea</taxon>
        <taxon>Plakobranchidae</taxon>
        <taxon>Elysia</taxon>
    </lineage>
</organism>
<keyword evidence="2" id="KW-0472">Membrane</keyword>
<feature type="transmembrane region" description="Helical" evidence="2">
    <location>
        <begin position="53"/>
        <end position="73"/>
    </location>
</feature>
<dbReference type="EMBL" id="JAWDGP010007852">
    <property type="protein sequence ID" value="KAK3702599.1"/>
    <property type="molecule type" value="Genomic_DNA"/>
</dbReference>
<keyword evidence="2" id="KW-1133">Transmembrane helix</keyword>
<dbReference type="AlphaFoldDB" id="A0AAE0XPW6"/>
<evidence type="ECO:0000313" key="3">
    <source>
        <dbReference type="EMBL" id="KAK3702599.1"/>
    </source>
</evidence>
<comment type="caution">
    <text evidence="3">The sequence shown here is derived from an EMBL/GenBank/DDBJ whole genome shotgun (WGS) entry which is preliminary data.</text>
</comment>
<name>A0AAE0XPW6_9GAST</name>
<keyword evidence="4" id="KW-1185">Reference proteome</keyword>
<gene>
    <name evidence="3" type="ORF">RRG08_042589</name>
</gene>